<protein>
    <submittedName>
        <fullName evidence="1">Uncharacterized protein</fullName>
    </submittedName>
</protein>
<dbReference type="EMBL" id="FQXG01000003">
    <property type="protein sequence ID" value="SHH56336.1"/>
    <property type="molecule type" value="Genomic_DNA"/>
</dbReference>
<sequence>MDTKHMQQLIDQVAATGDDHELAEGVVLVRGDRLIEAQSGWDQGDDSKELALNPAEVYWWGDHVVVADAEQLAECY</sequence>
<reference evidence="2" key="1">
    <citation type="submission" date="2016-11" db="EMBL/GenBank/DDBJ databases">
        <authorList>
            <person name="Varghese N."/>
            <person name="Submissions S."/>
        </authorList>
    </citation>
    <scope>NUCLEOTIDE SEQUENCE [LARGE SCALE GENOMIC DNA]</scope>
    <source>
        <strain evidence="2">DSM 16917</strain>
    </source>
</reference>
<name>A0A1M5U0D7_9GAMM</name>
<gene>
    <name evidence="1" type="ORF">SAMN02745129_2349</name>
</gene>
<dbReference type="AlphaFoldDB" id="A0A1M5U0D7"/>
<keyword evidence="2" id="KW-1185">Reference proteome</keyword>
<proteinExistence type="predicted"/>
<evidence type="ECO:0000313" key="2">
    <source>
        <dbReference type="Proteomes" id="UP000184268"/>
    </source>
</evidence>
<evidence type="ECO:0000313" key="1">
    <source>
        <dbReference type="EMBL" id="SHH56336.1"/>
    </source>
</evidence>
<organism evidence="1 2">
    <name type="scientific">Ferrimonas marina</name>
    <dbReference type="NCBI Taxonomy" id="299255"/>
    <lineage>
        <taxon>Bacteria</taxon>
        <taxon>Pseudomonadati</taxon>
        <taxon>Pseudomonadota</taxon>
        <taxon>Gammaproteobacteria</taxon>
        <taxon>Alteromonadales</taxon>
        <taxon>Ferrimonadaceae</taxon>
        <taxon>Ferrimonas</taxon>
    </lineage>
</organism>
<dbReference type="Proteomes" id="UP000184268">
    <property type="component" value="Unassembled WGS sequence"/>
</dbReference>
<accession>A0A1M5U0D7</accession>